<dbReference type="GO" id="GO:0055052">
    <property type="term" value="C:ATP-binding cassette (ABC) transporter complex, substrate-binding subunit-containing"/>
    <property type="evidence" value="ECO:0007669"/>
    <property type="project" value="TreeGrafter"/>
</dbReference>
<dbReference type="GO" id="GO:0005524">
    <property type="term" value="F:ATP binding"/>
    <property type="evidence" value="ECO:0007669"/>
    <property type="project" value="InterPro"/>
</dbReference>
<dbReference type="Pfam" id="PF00005">
    <property type="entry name" value="ABC_tran"/>
    <property type="match status" value="1"/>
</dbReference>
<dbReference type="InterPro" id="IPR047641">
    <property type="entry name" value="ABC_transpr_MalK/UgpC-like"/>
</dbReference>
<comment type="caution">
    <text evidence="2">The sequence shown here is derived from an EMBL/GenBank/DDBJ whole genome shotgun (WGS) entry which is preliminary data.</text>
</comment>
<dbReference type="Gene3D" id="2.40.50.100">
    <property type="match status" value="1"/>
</dbReference>
<dbReference type="PANTHER" id="PTHR43875:SF1">
    <property type="entry name" value="OSMOPROTECTIVE COMPOUNDS UPTAKE ATP-BINDING PROTEIN GGTA"/>
    <property type="match status" value="1"/>
</dbReference>
<dbReference type="PANTHER" id="PTHR43875">
    <property type="entry name" value="MALTODEXTRIN IMPORT ATP-BINDING PROTEIN MSMX"/>
    <property type="match status" value="1"/>
</dbReference>
<feature type="non-terminal residue" evidence="2">
    <location>
        <position position="1"/>
    </location>
</feature>
<dbReference type="Gene3D" id="3.40.50.300">
    <property type="entry name" value="P-loop containing nucleotide triphosphate hydrolases"/>
    <property type="match status" value="1"/>
</dbReference>
<dbReference type="SUPFAM" id="SSF52540">
    <property type="entry name" value="P-loop containing nucleoside triphosphate hydrolases"/>
    <property type="match status" value="1"/>
</dbReference>
<dbReference type="PROSITE" id="PS50893">
    <property type="entry name" value="ABC_TRANSPORTER_2"/>
    <property type="match status" value="1"/>
</dbReference>
<reference evidence="2" key="1">
    <citation type="journal article" date="2014" name="Front. Microbiol.">
        <title>High frequency of phylogenetically diverse reductive dehalogenase-homologous genes in deep subseafloor sedimentary metagenomes.</title>
        <authorList>
            <person name="Kawai M."/>
            <person name="Futagami T."/>
            <person name="Toyoda A."/>
            <person name="Takaki Y."/>
            <person name="Nishi S."/>
            <person name="Hori S."/>
            <person name="Arai W."/>
            <person name="Tsubouchi T."/>
            <person name="Morono Y."/>
            <person name="Uchiyama I."/>
            <person name="Ito T."/>
            <person name="Fujiyama A."/>
            <person name="Inagaki F."/>
            <person name="Takami H."/>
        </authorList>
    </citation>
    <scope>NUCLEOTIDE SEQUENCE</scope>
    <source>
        <strain evidence="2">Expedition CK06-06</strain>
    </source>
</reference>
<dbReference type="AlphaFoldDB" id="X0WMS5"/>
<gene>
    <name evidence="2" type="ORF">S01H1_53485</name>
</gene>
<protein>
    <recommendedName>
        <fullName evidence="1">ABC transporter domain-containing protein</fullName>
    </recommendedName>
</protein>
<organism evidence="2">
    <name type="scientific">marine sediment metagenome</name>
    <dbReference type="NCBI Taxonomy" id="412755"/>
    <lineage>
        <taxon>unclassified sequences</taxon>
        <taxon>metagenomes</taxon>
        <taxon>ecological metagenomes</taxon>
    </lineage>
</organism>
<evidence type="ECO:0000259" key="1">
    <source>
        <dbReference type="PROSITE" id="PS50893"/>
    </source>
</evidence>
<dbReference type="PROSITE" id="PS00211">
    <property type="entry name" value="ABC_TRANSPORTER_1"/>
    <property type="match status" value="1"/>
</dbReference>
<feature type="domain" description="ABC transporter" evidence="1">
    <location>
        <begin position="1"/>
        <end position="147"/>
    </location>
</feature>
<proteinExistence type="predicted"/>
<dbReference type="InterPro" id="IPR027417">
    <property type="entry name" value="P-loop_NTPase"/>
</dbReference>
<accession>X0WMS5</accession>
<name>X0WMS5_9ZZZZ</name>
<dbReference type="SUPFAM" id="SSF50331">
    <property type="entry name" value="MOP-like"/>
    <property type="match status" value="1"/>
</dbReference>
<dbReference type="Pfam" id="PF17912">
    <property type="entry name" value="OB_MalK"/>
    <property type="match status" value="1"/>
</dbReference>
<dbReference type="InterPro" id="IPR003439">
    <property type="entry name" value="ABC_transporter-like_ATP-bd"/>
</dbReference>
<dbReference type="InterPro" id="IPR008995">
    <property type="entry name" value="Mo/tungstate-bd_C_term_dom"/>
</dbReference>
<dbReference type="EMBL" id="BARS01034636">
    <property type="protein sequence ID" value="GAG24517.1"/>
    <property type="molecule type" value="Genomic_DNA"/>
</dbReference>
<dbReference type="InterPro" id="IPR017871">
    <property type="entry name" value="ABC_transporter-like_CS"/>
</dbReference>
<evidence type="ECO:0000313" key="2">
    <source>
        <dbReference type="EMBL" id="GAG24517.1"/>
    </source>
</evidence>
<sequence length="259" mass="29365">PHMSVYSNMSFGLKMRKIPKNEIRERVTNAARILNIDQLLDRKPRELSGGQQQRVALGRAIVRDPKVFLFDEPLSNLDAKLRVQMRSELVKLSNQLNATIIYVTHDQLEAMSMGDRIVVMKDGSIQQVGIPLDVYENPVNTFVAGFIGSPTMNFFTGRLIFENRQLYMSFSGINLALPKNMTIAYQEFAGQEMIFGIRPENIHDYIQTNHGSDSGYQHFEKVQAKVEVYEHLGNGVSLILSRNDIEFKAMVGSHTKAKT</sequence>
<dbReference type="GO" id="GO:0016887">
    <property type="term" value="F:ATP hydrolysis activity"/>
    <property type="evidence" value="ECO:0007669"/>
    <property type="project" value="InterPro"/>
</dbReference>
<feature type="non-terminal residue" evidence="2">
    <location>
        <position position="259"/>
    </location>
</feature>
<dbReference type="InterPro" id="IPR040582">
    <property type="entry name" value="OB_MalK-like"/>
</dbReference>